<proteinExistence type="predicted"/>
<dbReference type="EMBL" id="JAHRHJ020000007">
    <property type="protein sequence ID" value="KAH9308464.1"/>
    <property type="molecule type" value="Genomic_DNA"/>
</dbReference>
<feature type="non-terminal residue" evidence="1">
    <location>
        <position position="1"/>
    </location>
</feature>
<evidence type="ECO:0000313" key="2">
    <source>
        <dbReference type="Proteomes" id="UP000824469"/>
    </source>
</evidence>
<dbReference type="AlphaFoldDB" id="A0AA38KSV4"/>
<evidence type="ECO:0000313" key="1">
    <source>
        <dbReference type="EMBL" id="KAH9308464.1"/>
    </source>
</evidence>
<organism evidence="1 2">
    <name type="scientific">Taxus chinensis</name>
    <name type="common">Chinese yew</name>
    <name type="synonym">Taxus wallichiana var. chinensis</name>
    <dbReference type="NCBI Taxonomy" id="29808"/>
    <lineage>
        <taxon>Eukaryota</taxon>
        <taxon>Viridiplantae</taxon>
        <taxon>Streptophyta</taxon>
        <taxon>Embryophyta</taxon>
        <taxon>Tracheophyta</taxon>
        <taxon>Spermatophyta</taxon>
        <taxon>Pinopsida</taxon>
        <taxon>Pinidae</taxon>
        <taxon>Conifers II</taxon>
        <taxon>Cupressales</taxon>
        <taxon>Taxaceae</taxon>
        <taxon>Taxus</taxon>
    </lineage>
</organism>
<accession>A0AA38KSV4</accession>
<name>A0AA38KSV4_TAXCH</name>
<reference evidence="1 2" key="1">
    <citation type="journal article" date="2021" name="Nat. Plants">
        <title>The Taxus genome provides insights into paclitaxel biosynthesis.</title>
        <authorList>
            <person name="Xiong X."/>
            <person name="Gou J."/>
            <person name="Liao Q."/>
            <person name="Li Y."/>
            <person name="Zhou Q."/>
            <person name="Bi G."/>
            <person name="Li C."/>
            <person name="Du R."/>
            <person name="Wang X."/>
            <person name="Sun T."/>
            <person name="Guo L."/>
            <person name="Liang H."/>
            <person name="Lu P."/>
            <person name="Wu Y."/>
            <person name="Zhang Z."/>
            <person name="Ro D.K."/>
            <person name="Shang Y."/>
            <person name="Huang S."/>
            <person name="Yan J."/>
        </authorList>
    </citation>
    <scope>NUCLEOTIDE SEQUENCE [LARGE SCALE GENOMIC DNA]</scope>
    <source>
        <strain evidence="1">Ta-2019</strain>
    </source>
</reference>
<comment type="caution">
    <text evidence="1">The sequence shown here is derived from an EMBL/GenBank/DDBJ whole genome shotgun (WGS) entry which is preliminary data.</text>
</comment>
<dbReference type="Proteomes" id="UP000824469">
    <property type="component" value="Unassembled WGS sequence"/>
</dbReference>
<feature type="non-terminal residue" evidence="1">
    <location>
        <position position="176"/>
    </location>
</feature>
<keyword evidence="2" id="KW-1185">Reference proteome</keyword>
<protein>
    <submittedName>
        <fullName evidence="1">Uncharacterized protein</fullName>
    </submittedName>
</protein>
<gene>
    <name evidence="1" type="ORF">KI387_036375</name>
</gene>
<sequence length="176" mass="20154">YHSDSCSVRSQDGEVVIKLDGGYFDDLLKLPNFEQYGELDIKSAQKAWDNDQEDCIKHVNKKFLIKAKPAVSRFPRTIPRSDFIQEINDIITLLSRVFGLPESNVFQGWMYQFMIIIKENQQGIDWGTLISNEIDSQMTTVLSTGKFYMSSYVTYAAAGMRNYPRLDTKGSRTANQ</sequence>